<proteinExistence type="predicted"/>
<reference evidence="1 2" key="1">
    <citation type="submission" date="2016-10" db="EMBL/GenBank/DDBJ databases">
        <authorList>
            <person name="de Groot N.N."/>
        </authorList>
    </citation>
    <scope>NUCLEOTIDE SEQUENCE [LARGE SCALE GENOMIC DNA]</scope>
    <source>
        <strain evidence="1 2">DSM 23310</strain>
    </source>
</reference>
<keyword evidence="2" id="KW-1185">Reference proteome</keyword>
<dbReference type="InterPro" id="IPR037081">
    <property type="entry name" value="Hyp_TM1506"/>
</dbReference>
<dbReference type="Proteomes" id="UP000198828">
    <property type="component" value="Unassembled WGS sequence"/>
</dbReference>
<gene>
    <name evidence="1" type="ORF">SAMN05660923_01011</name>
</gene>
<dbReference type="SUPFAM" id="SSF53927">
    <property type="entry name" value="Cytidine deaminase-like"/>
    <property type="match status" value="1"/>
</dbReference>
<dbReference type="AlphaFoldDB" id="A0A1H2V592"/>
<dbReference type="RefSeq" id="WP_093751431.1">
    <property type="nucleotide sequence ID" value="NZ_BSYN01000004.1"/>
</dbReference>
<dbReference type="EMBL" id="FNNG01000003">
    <property type="protein sequence ID" value="SDW63089.1"/>
    <property type="molecule type" value="Genomic_DNA"/>
</dbReference>
<dbReference type="InterPro" id="IPR016193">
    <property type="entry name" value="Cytidine_deaminase-like"/>
</dbReference>
<dbReference type="Pfam" id="PF08973">
    <property type="entry name" value="TM1506"/>
    <property type="match status" value="1"/>
</dbReference>
<dbReference type="Gene3D" id="3.40.140.30">
    <property type="entry name" value="Hypothetical protein TM1506"/>
    <property type="match status" value="1"/>
</dbReference>
<dbReference type="OrthoDB" id="9815422at2"/>
<dbReference type="GO" id="GO:0003824">
    <property type="term" value="F:catalytic activity"/>
    <property type="evidence" value="ECO:0007669"/>
    <property type="project" value="InterPro"/>
</dbReference>
<name>A0A1H2V592_9FIRM</name>
<evidence type="ECO:0000313" key="2">
    <source>
        <dbReference type="Proteomes" id="UP000198828"/>
    </source>
</evidence>
<accession>A0A1H2V592</accession>
<evidence type="ECO:0008006" key="3">
    <source>
        <dbReference type="Google" id="ProtNLM"/>
    </source>
</evidence>
<evidence type="ECO:0000313" key="1">
    <source>
        <dbReference type="EMBL" id="SDW63089.1"/>
    </source>
</evidence>
<organism evidence="1 2">
    <name type="scientific">Tepidimicrobium xylanilyticum</name>
    <dbReference type="NCBI Taxonomy" id="1123352"/>
    <lineage>
        <taxon>Bacteria</taxon>
        <taxon>Bacillati</taxon>
        <taxon>Bacillota</taxon>
        <taxon>Tissierellia</taxon>
        <taxon>Tissierellales</taxon>
        <taxon>Tepidimicrobiaceae</taxon>
        <taxon>Tepidimicrobium</taxon>
    </lineage>
</organism>
<sequence length="138" mass="15789">MMDIELAKRYLEEKRLAIAVVKDGKLIFRSQDRGIKPMYILASQMKEQIKGSSVADRVIGKAAAMLSIYLEVKEVYGKLMSNKAVEILLENNIPYSYDDLSPYIENRDRTDICPVEKIALKAQTPEEFLAHLKEFLGY</sequence>
<dbReference type="InterPro" id="IPR015067">
    <property type="entry name" value="DUF1893_TM1506-like"/>
</dbReference>
<protein>
    <recommendedName>
        <fullName evidence="3">DUF1893 domain-containing protein</fullName>
    </recommendedName>
</protein>